<dbReference type="InterPro" id="IPR004401">
    <property type="entry name" value="YbaB/EbfC"/>
</dbReference>
<organism evidence="1 2">
    <name type="scientific">Amycolatopsis speibonae</name>
    <dbReference type="NCBI Taxonomy" id="1450224"/>
    <lineage>
        <taxon>Bacteria</taxon>
        <taxon>Bacillati</taxon>
        <taxon>Actinomycetota</taxon>
        <taxon>Actinomycetes</taxon>
        <taxon>Pseudonocardiales</taxon>
        <taxon>Pseudonocardiaceae</taxon>
        <taxon>Amycolatopsis</taxon>
    </lineage>
</organism>
<dbReference type="InterPro" id="IPR036894">
    <property type="entry name" value="YbaB-like_sf"/>
</dbReference>
<dbReference type="Pfam" id="PF02575">
    <property type="entry name" value="YbaB_DNA_bd"/>
    <property type="match status" value="1"/>
</dbReference>
<comment type="caution">
    <text evidence="1">The sequence shown here is derived from an EMBL/GenBank/DDBJ whole genome shotgun (WGS) entry which is preliminary data.</text>
</comment>
<reference evidence="2" key="1">
    <citation type="journal article" date="2019" name="Int. J. Syst. Evol. Microbiol.">
        <title>The Global Catalogue of Microorganisms (GCM) 10K type strain sequencing project: providing services to taxonomists for standard genome sequencing and annotation.</title>
        <authorList>
            <consortium name="The Broad Institute Genomics Platform"/>
            <consortium name="The Broad Institute Genome Sequencing Center for Infectious Disease"/>
            <person name="Wu L."/>
            <person name="Ma J."/>
        </authorList>
    </citation>
    <scope>NUCLEOTIDE SEQUENCE [LARGE SCALE GENOMIC DNA]</scope>
    <source>
        <strain evidence="2">CGMCC 4.7676</strain>
    </source>
</reference>
<accession>A0ABV7NTG9</accession>
<dbReference type="Gene3D" id="3.30.1310.10">
    <property type="entry name" value="Nucleoid-associated protein YbaB-like domain"/>
    <property type="match status" value="1"/>
</dbReference>
<protein>
    <submittedName>
        <fullName evidence="1">YbaB/EbfC family nucleoid-associated protein</fullName>
    </submittedName>
</protein>
<dbReference type="EMBL" id="JBHRWK010000013">
    <property type="protein sequence ID" value="MFC3449358.1"/>
    <property type="molecule type" value="Genomic_DNA"/>
</dbReference>
<dbReference type="RefSeq" id="WP_378238055.1">
    <property type="nucleotide sequence ID" value="NZ_JBHRWK010000013.1"/>
</dbReference>
<keyword evidence="2" id="KW-1185">Reference proteome</keyword>
<evidence type="ECO:0000313" key="1">
    <source>
        <dbReference type="EMBL" id="MFC3449358.1"/>
    </source>
</evidence>
<evidence type="ECO:0000313" key="2">
    <source>
        <dbReference type="Proteomes" id="UP001595645"/>
    </source>
</evidence>
<sequence>MPAENRFDLDMGIEEALAALERQREKIGKLGEHWRDTRTTVRAKDQSLSMTFNGRGEIDELVFNEAKYRKLAPAQLAKAIVETLHSGRAESVAKTSELMGTGSVSGIDFQELASGKVDPMELLESLISPMLKQFGGLEEISSGLAKGRRDGSVNDG</sequence>
<name>A0ABV7NTG9_9PSEU</name>
<gene>
    <name evidence="1" type="ORF">ACFOSH_07940</name>
</gene>
<proteinExistence type="predicted"/>
<dbReference type="Proteomes" id="UP001595645">
    <property type="component" value="Unassembled WGS sequence"/>
</dbReference>